<dbReference type="Proteomes" id="UP000216311">
    <property type="component" value="Unassembled WGS sequence"/>
</dbReference>
<proteinExistence type="inferred from homology"/>
<evidence type="ECO:0000256" key="2">
    <source>
        <dbReference type="ARBA" id="ARBA00023002"/>
    </source>
</evidence>
<dbReference type="PANTHER" id="PTHR42760">
    <property type="entry name" value="SHORT-CHAIN DEHYDROGENASES/REDUCTASES FAMILY MEMBER"/>
    <property type="match status" value="1"/>
</dbReference>
<dbReference type="EMBL" id="NMVQ01000044">
    <property type="protein sequence ID" value="OYO18325.1"/>
    <property type="molecule type" value="Genomic_DNA"/>
</dbReference>
<dbReference type="SUPFAM" id="SSF51735">
    <property type="entry name" value="NAD(P)-binding Rossmann-fold domains"/>
    <property type="match status" value="1"/>
</dbReference>
<dbReference type="PROSITE" id="PS00061">
    <property type="entry name" value="ADH_SHORT"/>
    <property type="match status" value="1"/>
</dbReference>
<dbReference type="GO" id="GO:0016616">
    <property type="term" value="F:oxidoreductase activity, acting on the CH-OH group of donors, NAD or NADP as acceptor"/>
    <property type="evidence" value="ECO:0007669"/>
    <property type="project" value="TreeGrafter"/>
</dbReference>
<name>A0A255GR79_9ACTN</name>
<accession>A0A255GR79</accession>
<dbReference type="GO" id="GO:0006633">
    <property type="term" value="P:fatty acid biosynthetic process"/>
    <property type="evidence" value="ECO:0007669"/>
    <property type="project" value="TreeGrafter"/>
</dbReference>
<dbReference type="PRINTS" id="PR00080">
    <property type="entry name" value="SDRFAMILY"/>
</dbReference>
<evidence type="ECO:0000256" key="3">
    <source>
        <dbReference type="RuleBase" id="RU000363"/>
    </source>
</evidence>
<dbReference type="PRINTS" id="PR00081">
    <property type="entry name" value="GDHRDH"/>
</dbReference>
<evidence type="ECO:0000313" key="5">
    <source>
        <dbReference type="Proteomes" id="UP000216311"/>
    </source>
</evidence>
<comment type="caution">
    <text evidence="4">The sequence shown here is derived from an EMBL/GenBank/DDBJ whole genome shotgun (WGS) entry which is preliminary data.</text>
</comment>
<evidence type="ECO:0000256" key="1">
    <source>
        <dbReference type="ARBA" id="ARBA00006484"/>
    </source>
</evidence>
<keyword evidence="5" id="KW-1185">Reference proteome</keyword>
<dbReference type="InterPro" id="IPR002347">
    <property type="entry name" value="SDR_fam"/>
</dbReference>
<dbReference type="Pfam" id="PF00106">
    <property type="entry name" value="adh_short"/>
    <property type="match status" value="1"/>
</dbReference>
<dbReference type="InterPro" id="IPR020904">
    <property type="entry name" value="Sc_DH/Rdtase_CS"/>
</dbReference>
<gene>
    <name evidence="4" type="ORF">CGZ93_15125</name>
</gene>
<reference evidence="4 5" key="1">
    <citation type="submission" date="2017-07" db="EMBL/GenBank/DDBJ databases">
        <title>Draft whole genome sequences of clinical Proprionibacteriaceae strains.</title>
        <authorList>
            <person name="Bernier A.-M."/>
            <person name="Bernard K."/>
            <person name="Domingo M.-C."/>
        </authorList>
    </citation>
    <scope>NUCLEOTIDE SEQUENCE [LARGE SCALE GENOMIC DNA]</scope>
    <source>
        <strain evidence="4 5">NML 130396</strain>
    </source>
</reference>
<comment type="similarity">
    <text evidence="1 3">Belongs to the short-chain dehydrogenases/reductases (SDR) family.</text>
</comment>
<dbReference type="RefSeq" id="WP_094364991.1">
    <property type="nucleotide sequence ID" value="NZ_NMVQ01000044.1"/>
</dbReference>
<dbReference type="InterPro" id="IPR036291">
    <property type="entry name" value="NAD(P)-bd_dom_sf"/>
</dbReference>
<dbReference type="Gene3D" id="3.40.50.720">
    <property type="entry name" value="NAD(P)-binding Rossmann-like Domain"/>
    <property type="match status" value="1"/>
</dbReference>
<dbReference type="PANTHER" id="PTHR42760:SF133">
    <property type="entry name" value="3-OXOACYL-[ACYL-CARRIER-PROTEIN] REDUCTASE"/>
    <property type="match status" value="1"/>
</dbReference>
<evidence type="ECO:0000313" key="4">
    <source>
        <dbReference type="EMBL" id="OYO18325.1"/>
    </source>
</evidence>
<dbReference type="OrthoDB" id="517007at2"/>
<dbReference type="GO" id="GO:0048038">
    <property type="term" value="F:quinone binding"/>
    <property type="evidence" value="ECO:0007669"/>
    <property type="project" value="TreeGrafter"/>
</dbReference>
<sequence>MTKSQSQTATTGSRGVLVTGASRGVGAATAYAFAARGDRVLVHFHRNEQAATEVLAGLPGDGHGLFAADLADPDQAPALTDAAVRVLGRIDVLVNNAAMIVAPEPGSGGSRRGTHELETTSYQDWTRIWQQTVATNLLGPANLTWCVARQMIEVPPAAGVPVGRIVNTGSRGAYRGEPDIPAYGAAKAGLHAFGQSMAQRLAPHGIAVTTVAPGFIDTEMAGYALDDDRAAGTRAQSPFNRIATTEEIAAAIVMLAEPQLEWASGAVLDLNGASHLR</sequence>
<protein>
    <submittedName>
        <fullName evidence="4">3-oxoacyl-ACP reductase</fullName>
    </submittedName>
</protein>
<dbReference type="AlphaFoldDB" id="A0A255GR79"/>
<keyword evidence="2" id="KW-0560">Oxidoreductase</keyword>
<dbReference type="CDD" id="cd05233">
    <property type="entry name" value="SDR_c"/>
    <property type="match status" value="1"/>
</dbReference>
<organism evidence="4 5">
    <name type="scientific">Enemella dayhoffiae</name>
    <dbReference type="NCBI Taxonomy" id="2016507"/>
    <lineage>
        <taxon>Bacteria</taxon>
        <taxon>Bacillati</taxon>
        <taxon>Actinomycetota</taxon>
        <taxon>Actinomycetes</taxon>
        <taxon>Propionibacteriales</taxon>
        <taxon>Propionibacteriaceae</taxon>
        <taxon>Enemella</taxon>
    </lineage>
</organism>